<dbReference type="RefSeq" id="WP_030519093.1">
    <property type="nucleotide sequence ID" value="NZ_JBEYBD010000002.1"/>
</dbReference>
<name>A0ABV2WIC2_9NOCA</name>
<dbReference type="GeneID" id="96243089"/>
<dbReference type="Proteomes" id="UP001550628">
    <property type="component" value="Unassembled WGS sequence"/>
</dbReference>
<gene>
    <name evidence="1" type="ORF">ABZ510_02120</name>
</gene>
<evidence type="ECO:0000313" key="1">
    <source>
        <dbReference type="EMBL" id="MEU1950634.1"/>
    </source>
</evidence>
<sequence length="66" mass="7184">MSSRPSPYGLCLVRLESQPPHTLISVVTDYCGVPGLEQRRDFLDDTAGATAAVRAYLLAFLAKTDE</sequence>
<keyword evidence="2" id="KW-1185">Reference proteome</keyword>
<accession>A0ABV2WIC2</accession>
<reference evidence="1 2" key="1">
    <citation type="submission" date="2024-06" db="EMBL/GenBank/DDBJ databases">
        <title>The Natural Products Discovery Center: Release of the First 8490 Sequenced Strains for Exploring Actinobacteria Biosynthetic Diversity.</title>
        <authorList>
            <person name="Kalkreuter E."/>
            <person name="Kautsar S.A."/>
            <person name="Yang D."/>
            <person name="Bader C.D."/>
            <person name="Teijaro C.N."/>
            <person name="Fluegel L."/>
            <person name="Davis C.M."/>
            <person name="Simpson J.R."/>
            <person name="Lauterbach L."/>
            <person name="Steele A.D."/>
            <person name="Gui C."/>
            <person name="Meng S."/>
            <person name="Li G."/>
            <person name="Viehrig K."/>
            <person name="Ye F."/>
            <person name="Su P."/>
            <person name="Kiefer A.F."/>
            <person name="Nichols A."/>
            <person name="Cepeda A.J."/>
            <person name="Yan W."/>
            <person name="Fan B."/>
            <person name="Jiang Y."/>
            <person name="Adhikari A."/>
            <person name="Zheng C.-J."/>
            <person name="Schuster L."/>
            <person name="Cowan T.M."/>
            <person name="Smanski M.J."/>
            <person name="Chevrette M.G."/>
            <person name="De Carvalho L.P.S."/>
            <person name="Shen B."/>
        </authorList>
    </citation>
    <scope>NUCLEOTIDE SEQUENCE [LARGE SCALE GENOMIC DNA]</scope>
    <source>
        <strain evidence="1 2">NPDC019708</strain>
    </source>
</reference>
<protein>
    <submittedName>
        <fullName evidence="1">Uncharacterized protein</fullName>
    </submittedName>
</protein>
<proteinExistence type="predicted"/>
<dbReference type="EMBL" id="JBEYBF010000001">
    <property type="protein sequence ID" value="MEU1950634.1"/>
    <property type="molecule type" value="Genomic_DNA"/>
</dbReference>
<comment type="caution">
    <text evidence="1">The sequence shown here is derived from an EMBL/GenBank/DDBJ whole genome shotgun (WGS) entry which is preliminary data.</text>
</comment>
<evidence type="ECO:0000313" key="2">
    <source>
        <dbReference type="Proteomes" id="UP001550628"/>
    </source>
</evidence>
<organism evidence="1 2">
    <name type="scientific">Nocardia rhamnosiphila</name>
    <dbReference type="NCBI Taxonomy" id="426716"/>
    <lineage>
        <taxon>Bacteria</taxon>
        <taxon>Bacillati</taxon>
        <taxon>Actinomycetota</taxon>
        <taxon>Actinomycetes</taxon>
        <taxon>Mycobacteriales</taxon>
        <taxon>Nocardiaceae</taxon>
        <taxon>Nocardia</taxon>
    </lineage>
</organism>